<evidence type="ECO:0000313" key="3">
    <source>
        <dbReference type="EMBL" id="KDN62907.1"/>
    </source>
</evidence>
<proteinExistence type="inferred from homology"/>
<sequence>MSDNPTTTPATGASSPPNAEASVPQAAAPHDNNVIIAVDDDIDDGSSISHVSTHTVVMAYITETDDRNLSKVLLLRPRHYRAQFWTTEKRMDERTMGTGTGLTNKEYVSPNDEQELDRLDLQHNIFIRSFDGRLGTAPPNDPGAKVGRVLDVGTGTGIWAIDFGEEHPEADVLGIDLSPPPLSFVPPNVKFVVDDAEEPWIYSQPFDYIHSRMMTGSIANWEKYVKTCFDNLTPGGYLELTEADVMPLSDDGTLTEDTSIMKALRLWSEGLAMLGSPFEDISRLEGVMKDAGFEDVHVKRFKWPMNSWPKDPKYKELGMWNYENIAPNWEGFLMATLTRTMEWTKEEVLVLAMEARKDSGNKNIHAYYQMWSIHGRKPLKTEEDQPPAPTTTTD</sequence>
<dbReference type="GO" id="GO:0008168">
    <property type="term" value="F:methyltransferase activity"/>
    <property type="evidence" value="ECO:0007669"/>
    <property type="project" value="UniProtKB-KW"/>
</dbReference>
<dbReference type="OrthoDB" id="2013972at2759"/>
<dbReference type="OMA" id="WSIHGRK"/>
<evidence type="ECO:0000313" key="4">
    <source>
        <dbReference type="Proteomes" id="UP000027238"/>
    </source>
</evidence>
<name>A0A066X1R8_COLSU</name>
<gene>
    <name evidence="3" type="ORF">CSUB01_10597</name>
</gene>
<protein>
    <submittedName>
        <fullName evidence="3">Putative methyltransferase domain-containing protein</fullName>
    </submittedName>
</protein>
<dbReference type="InterPro" id="IPR029063">
    <property type="entry name" value="SAM-dependent_MTases_sf"/>
</dbReference>
<dbReference type="STRING" id="1173701.A0A066X1R8"/>
<comment type="caution">
    <text evidence="3">The sequence shown here is derived from an EMBL/GenBank/DDBJ whole genome shotgun (WGS) entry which is preliminary data.</text>
</comment>
<feature type="compositionally biased region" description="Low complexity" evidence="2">
    <location>
        <begin position="1"/>
        <end position="17"/>
    </location>
</feature>
<keyword evidence="3" id="KW-0808">Transferase</keyword>
<reference evidence="4" key="1">
    <citation type="journal article" date="2014" name="Genome Announc.">
        <title>Draft genome sequence of Colletotrichum sublineola, a destructive pathogen of cultivated sorghum.</title>
        <authorList>
            <person name="Baroncelli R."/>
            <person name="Sanz-Martin J.M."/>
            <person name="Rech G.E."/>
            <person name="Sukno S.A."/>
            <person name="Thon M.R."/>
        </authorList>
    </citation>
    <scope>NUCLEOTIDE SEQUENCE [LARGE SCALE GENOMIC DNA]</scope>
    <source>
        <strain evidence="4">TX430BB</strain>
    </source>
</reference>
<dbReference type="GO" id="GO:0032259">
    <property type="term" value="P:methylation"/>
    <property type="evidence" value="ECO:0007669"/>
    <property type="project" value="UniProtKB-KW"/>
</dbReference>
<comment type="similarity">
    <text evidence="1">Belongs to the methyltransferase superfamily. LaeA methyltransferase family.</text>
</comment>
<dbReference type="EMBL" id="JMSE01001287">
    <property type="protein sequence ID" value="KDN62907.1"/>
    <property type="molecule type" value="Genomic_DNA"/>
</dbReference>
<dbReference type="Proteomes" id="UP000027238">
    <property type="component" value="Unassembled WGS sequence"/>
</dbReference>
<organism evidence="3 4">
    <name type="scientific">Colletotrichum sublineola</name>
    <name type="common">Sorghum anthracnose fungus</name>
    <dbReference type="NCBI Taxonomy" id="1173701"/>
    <lineage>
        <taxon>Eukaryota</taxon>
        <taxon>Fungi</taxon>
        <taxon>Dikarya</taxon>
        <taxon>Ascomycota</taxon>
        <taxon>Pezizomycotina</taxon>
        <taxon>Sordariomycetes</taxon>
        <taxon>Hypocreomycetidae</taxon>
        <taxon>Glomerellales</taxon>
        <taxon>Glomerellaceae</taxon>
        <taxon>Colletotrichum</taxon>
        <taxon>Colletotrichum graminicola species complex</taxon>
    </lineage>
</organism>
<accession>A0A066X1R8</accession>
<dbReference type="Pfam" id="PF13489">
    <property type="entry name" value="Methyltransf_23"/>
    <property type="match status" value="1"/>
</dbReference>
<keyword evidence="4" id="KW-1185">Reference proteome</keyword>
<dbReference type="CDD" id="cd02440">
    <property type="entry name" value="AdoMet_MTases"/>
    <property type="match status" value="1"/>
</dbReference>
<dbReference type="HOGENOM" id="CLU_010595_2_3_1"/>
<keyword evidence="3" id="KW-0489">Methyltransferase</keyword>
<dbReference type="SUPFAM" id="SSF53335">
    <property type="entry name" value="S-adenosyl-L-methionine-dependent methyltransferases"/>
    <property type="match status" value="1"/>
</dbReference>
<feature type="region of interest" description="Disordered" evidence="2">
    <location>
        <begin position="1"/>
        <end position="25"/>
    </location>
</feature>
<evidence type="ECO:0000256" key="1">
    <source>
        <dbReference type="ARBA" id="ARBA00038158"/>
    </source>
</evidence>
<dbReference type="PANTHER" id="PTHR43591">
    <property type="entry name" value="METHYLTRANSFERASE"/>
    <property type="match status" value="1"/>
</dbReference>
<dbReference type="eggNOG" id="ENOG502QSKG">
    <property type="taxonomic scope" value="Eukaryota"/>
</dbReference>
<dbReference type="PANTHER" id="PTHR43591:SF24">
    <property type="entry name" value="2-METHOXY-6-POLYPRENYL-1,4-BENZOQUINOL METHYLASE, MITOCHONDRIAL"/>
    <property type="match status" value="1"/>
</dbReference>
<evidence type="ECO:0000256" key="2">
    <source>
        <dbReference type="SAM" id="MobiDB-lite"/>
    </source>
</evidence>
<dbReference type="AlphaFoldDB" id="A0A066X1R8"/>
<dbReference type="Gene3D" id="3.40.50.150">
    <property type="entry name" value="Vaccinia Virus protein VP39"/>
    <property type="match status" value="1"/>
</dbReference>